<dbReference type="RefSeq" id="XP_016712022.1">
    <property type="nucleotide sequence ID" value="XM_016856533.1"/>
</dbReference>
<keyword evidence="1" id="KW-1185">Reference proteome</keyword>
<organism evidence="1 2">
    <name type="scientific">Gossypium hirsutum</name>
    <name type="common">Upland cotton</name>
    <name type="synonym">Gossypium mexicanum</name>
    <dbReference type="NCBI Taxonomy" id="3635"/>
    <lineage>
        <taxon>Eukaryota</taxon>
        <taxon>Viridiplantae</taxon>
        <taxon>Streptophyta</taxon>
        <taxon>Embryophyta</taxon>
        <taxon>Tracheophyta</taxon>
        <taxon>Spermatophyta</taxon>
        <taxon>Magnoliopsida</taxon>
        <taxon>eudicotyledons</taxon>
        <taxon>Gunneridae</taxon>
        <taxon>Pentapetalae</taxon>
        <taxon>rosids</taxon>
        <taxon>malvids</taxon>
        <taxon>Malvales</taxon>
        <taxon>Malvaceae</taxon>
        <taxon>Malvoideae</taxon>
        <taxon>Gossypium</taxon>
    </lineage>
</organism>
<dbReference type="PaxDb" id="3635-A0A1U8LBP4"/>
<sequence>MGQKFSSREEYVFSIKRYNMNVSVDYKVALSKQTLYIRECWRSTEGYNWWTLRLQAVLVTSSLCAHVVAVGAHSSINAEQNIDELYTLQRTLRVWKIEFPILHDLSTWEVPPSTFELVPNKGLRRKANGHPQVTKVYNEMDMKEKTDGKHCGVCKVAGHKRSKCPHLPYHIGQLP</sequence>
<evidence type="ECO:0000313" key="1">
    <source>
        <dbReference type="Proteomes" id="UP000818029"/>
    </source>
</evidence>
<accession>A0A1U8LBP4</accession>
<dbReference type="OrthoDB" id="1423537at2759"/>
<proteinExistence type="predicted"/>
<reference evidence="1" key="1">
    <citation type="journal article" date="2020" name="Nat. Genet.">
        <title>Genomic diversifications of five Gossypium allopolyploid species and their impact on cotton improvement.</title>
        <authorList>
            <person name="Chen Z.J."/>
            <person name="Sreedasyam A."/>
            <person name="Ando A."/>
            <person name="Song Q."/>
            <person name="De Santiago L.M."/>
            <person name="Hulse-Kemp A.M."/>
            <person name="Ding M."/>
            <person name="Ye W."/>
            <person name="Kirkbride R.C."/>
            <person name="Jenkins J."/>
            <person name="Plott C."/>
            <person name="Lovell J."/>
            <person name="Lin Y.M."/>
            <person name="Vaughn R."/>
            <person name="Liu B."/>
            <person name="Simpson S."/>
            <person name="Scheffler B.E."/>
            <person name="Wen L."/>
            <person name="Saski C.A."/>
            <person name="Grover C.E."/>
            <person name="Hu G."/>
            <person name="Conover J.L."/>
            <person name="Carlson J.W."/>
            <person name="Shu S."/>
            <person name="Boston L.B."/>
            <person name="Williams M."/>
            <person name="Peterson D.G."/>
            <person name="McGee K."/>
            <person name="Jones D.C."/>
            <person name="Wendel J.F."/>
            <person name="Stelly D.M."/>
            <person name="Grimwood J."/>
            <person name="Schmutz J."/>
        </authorList>
    </citation>
    <scope>NUCLEOTIDE SEQUENCE [LARGE SCALE GENOMIC DNA]</scope>
    <source>
        <strain evidence="1">cv. TM-1</strain>
    </source>
</reference>
<evidence type="ECO:0000313" key="2">
    <source>
        <dbReference type="RefSeq" id="XP_016712022.1"/>
    </source>
</evidence>
<dbReference type="KEGG" id="ghi:107925500"/>
<dbReference type="GeneID" id="107925500"/>
<dbReference type="Proteomes" id="UP000818029">
    <property type="component" value="Chromosome A08"/>
</dbReference>
<name>A0A1U8LBP4_GOSHI</name>
<protein>
    <submittedName>
        <fullName evidence="2">Uncharacterized protein</fullName>
    </submittedName>
</protein>
<reference evidence="2" key="2">
    <citation type="submission" date="2025-08" db="UniProtKB">
        <authorList>
            <consortium name="RefSeq"/>
        </authorList>
    </citation>
    <scope>IDENTIFICATION</scope>
</reference>
<dbReference type="AlphaFoldDB" id="A0A1U8LBP4"/>
<gene>
    <name evidence="2" type="primary">LOC107925500</name>
</gene>